<evidence type="ECO:0000256" key="1">
    <source>
        <dbReference type="SAM" id="SignalP"/>
    </source>
</evidence>
<feature type="chain" id="PRO_5001530998" evidence="1">
    <location>
        <begin position="36"/>
        <end position="204"/>
    </location>
</feature>
<name>A0A024EK65_9PSED</name>
<reference evidence="2 3" key="1">
    <citation type="journal article" date="2012" name="J. Bacteriol.">
        <title>Genome sequence of cold-adapted Pseudomonas mandelii strain JR-1.</title>
        <authorList>
            <person name="Jang S.H."/>
            <person name="Kim J."/>
            <person name="Kim J."/>
            <person name="Hong S."/>
            <person name="Lee C."/>
        </authorList>
    </citation>
    <scope>NUCLEOTIDE SEQUENCE [LARGE SCALE GENOMIC DNA]</scope>
    <source>
        <strain evidence="2 3">JR-1</strain>
    </source>
</reference>
<dbReference type="KEGG" id="pman:OU5_5881"/>
<keyword evidence="1" id="KW-0732">Signal</keyword>
<gene>
    <name evidence="2" type="ORF">OU5_5881</name>
</gene>
<dbReference type="AlphaFoldDB" id="A0A024EK65"/>
<dbReference type="Proteomes" id="UP000026913">
    <property type="component" value="Chromosome"/>
</dbReference>
<organism evidence="2 3">
    <name type="scientific">Pseudomonas mandelii JR-1</name>
    <dbReference type="NCBI Taxonomy" id="1147786"/>
    <lineage>
        <taxon>Bacteria</taxon>
        <taxon>Pseudomonadati</taxon>
        <taxon>Pseudomonadota</taxon>
        <taxon>Gammaproteobacteria</taxon>
        <taxon>Pseudomonadales</taxon>
        <taxon>Pseudomonadaceae</taxon>
        <taxon>Pseudomonas</taxon>
    </lineage>
</organism>
<evidence type="ECO:0000313" key="2">
    <source>
        <dbReference type="EMBL" id="AHZ72960.1"/>
    </source>
</evidence>
<proteinExistence type="predicted"/>
<sequence length="204" mass="20880">MRDYPWSFQMSLLSKKAVVLLLTAAASLGALNASAAKATASDKAPAQVVSMLGGKFKFTLPKGFIANPLPAGDAATGTAGATGTMYTNQTTKTVVIAAENTIPGGANVKDNDGPFLDSAAADFASEQAKALPDFTKLSEKSLTQKGTGLGLRQIDSTATQGGGKTLDTTVMAASNTRMAIVQVISRLSDNGGHETLVKQIVSGK</sequence>
<evidence type="ECO:0000313" key="3">
    <source>
        <dbReference type="Proteomes" id="UP000026913"/>
    </source>
</evidence>
<feature type="signal peptide" evidence="1">
    <location>
        <begin position="1"/>
        <end position="35"/>
    </location>
</feature>
<dbReference type="HOGENOM" id="CLU_115394_0_0_6"/>
<dbReference type="EMBL" id="CP005960">
    <property type="protein sequence ID" value="AHZ72960.1"/>
    <property type="molecule type" value="Genomic_DNA"/>
</dbReference>
<accession>A0A024EK65</accession>
<protein>
    <submittedName>
        <fullName evidence="2">Uncharacterized protein</fullName>
    </submittedName>
</protein>